<sequence>MLIFTSLKRELSVGTEVILRNLDSSGCCIAMKYLAIDSKKHLFYYVGMSEILFTLQKNKKLCLYIRFYTINIPSQ</sequence>
<gene>
    <name evidence="1" type="ORF">LS79_003605</name>
</gene>
<proteinExistence type="predicted"/>
<dbReference type="AlphaFoldDB" id="A0A4U8U9S5"/>
<name>A0A4U8U9S5_9HELI</name>
<organism evidence="1 2">
    <name type="scientific">Helicobacter bilis</name>
    <dbReference type="NCBI Taxonomy" id="37372"/>
    <lineage>
        <taxon>Bacteria</taxon>
        <taxon>Pseudomonadati</taxon>
        <taxon>Campylobacterota</taxon>
        <taxon>Epsilonproteobacteria</taxon>
        <taxon>Campylobacterales</taxon>
        <taxon>Helicobacteraceae</taxon>
        <taxon>Helicobacter</taxon>
    </lineage>
</organism>
<evidence type="ECO:0000313" key="1">
    <source>
        <dbReference type="EMBL" id="TLE11204.1"/>
    </source>
</evidence>
<accession>A0A4U8U9S5</accession>
<dbReference type="EMBL" id="JRPJ02000008">
    <property type="protein sequence ID" value="TLE11204.1"/>
    <property type="molecule type" value="Genomic_DNA"/>
</dbReference>
<protein>
    <submittedName>
        <fullName evidence="1">Uncharacterized protein</fullName>
    </submittedName>
</protein>
<reference evidence="1 2" key="1">
    <citation type="journal article" date="2014" name="Genome Announc.">
        <title>Draft genome sequences of eight enterohepatic helicobacter species isolated from both laboratory and wild rodents.</title>
        <authorList>
            <person name="Sheh A."/>
            <person name="Shen Z."/>
            <person name="Fox J.G."/>
        </authorList>
    </citation>
    <scope>NUCLEOTIDE SEQUENCE [LARGE SCALE GENOMIC DNA]</scope>
    <source>
        <strain evidence="1 2">ATCC 49320</strain>
    </source>
</reference>
<dbReference type="Proteomes" id="UP000029857">
    <property type="component" value="Unassembled WGS sequence"/>
</dbReference>
<comment type="caution">
    <text evidence="1">The sequence shown here is derived from an EMBL/GenBank/DDBJ whole genome shotgun (WGS) entry which is preliminary data.</text>
</comment>
<evidence type="ECO:0000313" key="2">
    <source>
        <dbReference type="Proteomes" id="UP000029857"/>
    </source>
</evidence>
<dbReference type="RefSeq" id="WP_138154561.1">
    <property type="nucleotide sequence ID" value="NZ_CAMCCI010000010.1"/>
</dbReference>